<evidence type="ECO:0000313" key="4">
    <source>
        <dbReference type="Proteomes" id="UP000596145"/>
    </source>
</evidence>
<keyword evidence="1" id="KW-0472">Membrane</keyword>
<organism evidence="2 4">
    <name type="scientific">Corynebacterium glucuronolyticum</name>
    <dbReference type="NCBI Taxonomy" id="39791"/>
    <lineage>
        <taxon>Bacteria</taxon>
        <taxon>Bacillati</taxon>
        <taxon>Actinomycetota</taxon>
        <taxon>Actinomycetes</taxon>
        <taxon>Mycobacteriales</taxon>
        <taxon>Corynebacteriaceae</taxon>
        <taxon>Corynebacterium</taxon>
    </lineage>
</organism>
<evidence type="ECO:0000313" key="2">
    <source>
        <dbReference type="EMBL" id="QQB46581.1"/>
    </source>
</evidence>
<reference evidence="2 4" key="1">
    <citation type="submission" date="2020-12" db="EMBL/GenBank/DDBJ databases">
        <title>FDA dAtabase for Regulatory Grade micrObial Sequences (FDA-ARGOS): Supporting development and validation of Infectious Disease Dx tests.</title>
        <authorList>
            <person name="Sproer C."/>
            <person name="Gronow S."/>
            <person name="Severitt S."/>
            <person name="Schroder I."/>
            <person name="Tallon L."/>
            <person name="Sadzewicz L."/>
            <person name="Zhao X."/>
            <person name="Boylan J."/>
            <person name="Ott S."/>
            <person name="Bowen H."/>
            <person name="Vavikolanu K."/>
            <person name="Mehta A."/>
            <person name="Aluvathingal J."/>
            <person name="Nadendla S."/>
            <person name="Lowell S."/>
            <person name="Myers T."/>
            <person name="Yan Y."/>
            <person name="Sichtig H."/>
        </authorList>
    </citation>
    <scope>NUCLEOTIDE SEQUENCE [LARGE SCALE GENOMIC DNA]</scope>
    <source>
        <strain evidence="2 4">FDAARGOS_1053</strain>
        <strain evidence="3">FDAARGOS_1191</strain>
    </source>
</reference>
<sequence length="213" mass="21670">MLALALALVIVGVPPRRRLGEEERGEFTHLPLVCAIAFVLGCAVIGQVTVVVALVILAATAVRVGATLRGYRRKTAAAEALARDVGQLAATLRTGALYQPEKAPDSPQVRALGSVAETYGVPLAGLLESVQATMDRQLQHDKQTVAQLQGPITTAGILTALPVIGIIMGAAIGADSVTYLLGGGTGGIVLVAGTGCIAAGVLWSARIITGAMS</sequence>
<proteinExistence type="predicted"/>
<accession>A0A7T4EFS7</accession>
<dbReference type="EMBL" id="CP066007">
    <property type="protein sequence ID" value="QQB46581.1"/>
    <property type="molecule type" value="Genomic_DNA"/>
</dbReference>
<dbReference type="EMBL" id="CP069534">
    <property type="protein sequence ID" value="QRP70950.1"/>
    <property type="molecule type" value="Genomic_DNA"/>
</dbReference>
<feature type="transmembrane region" description="Helical" evidence="1">
    <location>
        <begin position="152"/>
        <end position="173"/>
    </location>
</feature>
<gene>
    <name evidence="2" type="ORF">I6I10_01085</name>
    <name evidence="3" type="ORF">I6J21_01955</name>
</gene>
<name>A0A7T4EFS7_9CORY</name>
<keyword evidence="1" id="KW-1133">Transmembrane helix</keyword>
<dbReference type="Proteomes" id="UP000596145">
    <property type="component" value="Chromosome"/>
</dbReference>
<keyword evidence="1" id="KW-0812">Transmembrane</keyword>
<dbReference type="GeneID" id="92759099"/>
<feature type="transmembrane region" description="Helical" evidence="1">
    <location>
        <begin position="30"/>
        <end position="62"/>
    </location>
</feature>
<evidence type="ECO:0008006" key="5">
    <source>
        <dbReference type="Google" id="ProtNLM"/>
    </source>
</evidence>
<dbReference type="AlphaFoldDB" id="A0A7T4EFS7"/>
<dbReference type="RefSeq" id="WP_005394686.1">
    <property type="nucleotide sequence ID" value="NZ_CP066007.1"/>
</dbReference>
<dbReference type="OrthoDB" id="9977237at2"/>
<protein>
    <recommendedName>
        <fullName evidence="5">Type II secretion system protein GspF domain-containing protein</fullName>
    </recommendedName>
</protein>
<dbReference type="Proteomes" id="UP000617681">
    <property type="component" value="Chromosome"/>
</dbReference>
<feature type="transmembrane region" description="Helical" evidence="1">
    <location>
        <begin position="179"/>
        <end position="203"/>
    </location>
</feature>
<evidence type="ECO:0000256" key="1">
    <source>
        <dbReference type="SAM" id="Phobius"/>
    </source>
</evidence>
<evidence type="ECO:0000313" key="3">
    <source>
        <dbReference type="EMBL" id="QRP70950.1"/>
    </source>
</evidence>